<gene>
    <name evidence="1" type="ORF">HPP92_016418</name>
</gene>
<dbReference type="Proteomes" id="UP000639772">
    <property type="component" value="Unassembled WGS sequence"/>
</dbReference>
<reference evidence="1 2" key="1">
    <citation type="journal article" date="2020" name="Nat. Food">
        <title>A phased Vanilla planifolia genome enables genetic improvement of flavour and production.</title>
        <authorList>
            <person name="Hasing T."/>
            <person name="Tang H."/>
            <person name="Brym M."/>
            <person name="Khazi F."/>
            <person name="Huang T."/>
            <person name="Chambers A.H."/>
        </authorList>
    </citation>
    <scope>NUCLEOTIDE SEQUENCE [LARGE SCALE GENOMIC DNA]</scope>
    <source>
        <tissue evidence="1">Leaf</tissue>
    </source>
</reference>
<protein>
    <submittedName>
        <fullName evidence="1">Uncharacterized protein</fullName>
    </submittedName>
</protein>
<sequence>MQSIKVKGVRHIAIKKKKKIPHPPQLSVEAAEQNISEIHLNKDICIPPSDLMQRTMPSAMTREDQVNFSRQHHQATNANLWLDLSQPPPVGAHTSLIADSFQLQAVQANSFSPGIYQIHNPNTTIPINQQGHLNMLQFESIHAKRLSLLRSLQRATCRLLVGSWKRMRYLILPFRRGDAQVLTKPSLHPCVIDYSTVHRDPNRGETGEARQCFPWDSTTVKNREKKRKKENIFGRELSAPCRWCFAIMSQVAMADPPF</sequence>
<name>A0A835QN39_VANPL</name>
<organism evidence="1 2">
    <name type="scientific">Vanilla planifolia</name>
    <name type="common">Vanilla</name>
    <dbReference type="NCBI Taxonomy" id="51239"/>
    <lineage>
        <taxon>Eukaryota</taxon>
        <taxon>Viridiplantae</taxon>
        <taxon>Streptophyta</taxon>
        <taxon>Embryophyta</taxon>
        <taxon>Tracheophyta</taxon>
        <taxon>Spermatophyta</taxon>
        <taxon>Magnoliopsida</taxon>
        <taxon>Liliopsida</taxon>
        <taxon>Asparagales</taxon>
        <taxon>Orchidaceae</taxon>
        <taxon>Vanilloideae</taxon>
        <taxon>Vanilleae</taxon>
        <taxon>Vanilla</taxon>
    </lineage>
</organism>
<evidence type="ECO:0000313" key="1">
    <source>
        <dbReference type="EMBL" id="KAG0471872.1"/>
    </source>
</evidence>
<comment type="caution">
    <text evidence="1">The sequence shown here is derived from an EMBL/GenBank/DDBJ whole genome shotgun (WGS) entry which is preliminary data.</text>
</comment>
<evidence type="ECO:0000313" key="2">
    <source>
        <dbReference type="Proteomes" id="UP000639772"/>
    </source>
</evidence>
<dbReference type="AlphaFoldDB" id="A0A835QN39"/>
<proteinExistence type="predicted"/>
<dbReference type="EMBL" id="JADCNM010000008">
    <property type="protein sequence ID" value="KAG0471872.1"/>
    <property type="molecule type" value="Genomic_DNA"/>
</dbReference>
<accession>A0A835QN39</accession>